<comment type="caution">
    <text evidence="9">The sequence shown here is derived from an EMBL/GenBank/DDBJ whole genome shotgun (WGS) entry which is preliminary data.</text>
</comment>
<dbReference type="Pfam" id="PF13640">
    <property type="entry name" value="2OG-FeII_Oxy_3"/>
    <property type="match status" value="1"/>
</dbReference>
<evidence type="ECO:0000259" key="8">
    <source>
        <dbReference type="PROSITE" id="PS51471"/>
    </source>
</evidence>
<keyword evidence="4" id="KW-0223">Dioxygenase</keyword>
<accession>A0A8S1IPS5</accession>
<sequence>MGRYSSQMAHFPDAEATGGLGRRAGLATDAKVVGCAKYDQQQAPAENWTAVPGDPTTPGPSQFDAMLRASGFLNAKPIVATGVTGNDFYTVAPFQVLSWHPRTVLYPSFIDRERCEHVIRMAERKLAPSTVAMRKGDTRADPNSVRTSQGTFLDAADDPDGVLAWVEERIAQVTMFPVQNGEPFNVLRYVLNQRYESHYDVFDPEGYGPQSSMRVATMLVYLSDVEEGGETVLPLEGVDGLERLQGIDYKDCGIGLAYKPRMGDALLFYSVGTNGTFERRSLHGGCPVSRGQKWVMTKWIRDKCYGGRSSPCADEV</sequence>
<keyword evidence="3" id="KW-0479">Metal-binding</keyword>
<evidence type="ECO:0000256" key="5">
    <source>
        <dbReference type="ARBA" id="ARBA00023002"/>
    </source>
</evidence>
<dbReference type="PANTHER" id="PTHR10869:SF246">
    <property type="entry name" value="TRANSMEMBRANE PROLYL 4-HYDROXYLASE"/>
    <property type="match status" value="1"/>
</dbReference>
<dbReference type="InterPro" id="IPR045054">
    <property type="entry name" value="P4HA-like"/>
</dbReference>
<dbReference type="InterPro" id="IPR006620">
    <property type="entry name" value="Pro_4_hyd_alph"/>
</dbReference>
<organism evidence="9 10">
    <name type="scientific">Ostreobium quekettii</name>
    <dbReference type="NCBI Taxonomy" id="121088"/>
    <lineage>
        <taxon>Eukaryota</taxon>
        <taxon>Viridiplantae</taxon>
        <taxon>Chlorophyta</taxon>
        <taxon>core chlorophytes</taxon>
        <taxon>Ulvophyceae</taxon>
        <taxon>TCBD clade</taxon>
        <taxon>Bryopsidales</taxon>
        <taxon>Ostreobineae</taxon>
        <taxon>Ostreobiaceae</taxon>
        <taxon>Ostreobium</taxon>
    </lineage>
</organism>
<feature type="domain" description="Fe2OG dioxygenase" evidence="8">
    <location>
        <begin position="179"/>
        <end position="302"/>
    </location>
</feature>
<dbReference type="Gene3D" id="2.60.120.620">
    <property type="entry name" value="q2cbj1_9rhob like domain"/>
    <property type="match status" value="1"/>
</dbReference>
<dbReference type="InterPro" id="IPR044862">
    <property type="entry name" value="Pro_4_hyd_alph_FE2OG_OXY"/>
</dbReference>
<evidence type="ECO:0000256" key="1">
    <source>
        <dbReference type="ARBA" id="ARBA00001961"/>
    </source>
</evidence>
<comment type="cofactor">
    <cofactor evidence="1">
        <name>L-ascorbate</name>
        <dbReference type="ChEBI" id="CHEBI:38290"/>
    </cofactor>
</comment>
<keyword evidence="6" id="KW-0408">Iron</keyword>
<evidence type="ECO:0000313" key="9">
    <source>
        <dbReference type="EMBL" id="CAD7696771.1"/>
    </source>
</evidence>
<dbReference type="GO" id="GO:0031418">
    <property type="term" value="F:L-ascorbic acid binding"/>
    <property type="evidence" value="ECO:0007669"/>
    <property type="project" value="InterPro"/>
</dbReference>
<evidence type="ECO:0000256" key="7">
    <source>
        <dbReference type="ARBA" id="ARBA00049169"/>
    </source>
</evidence>
<comment type="subcellular location">
    <subcellularLocation>
        <location evidence="2">Endoplasmic reticulum membrane</location>
        <topology evidence="2">Single-pass type II membrane protein</topology>
    </subcellularLocation>
</comment>
<dbReference type="SMART" id="SM00702">
    <property type="entry name" value="P4Hc"/>
    <property type="match status" value="1"/>
</dbReference>
<dbReference type="InterPro" id="IPR005123">
    <property type="entry name" value="Oxoglu/Fe-dep_dioxygenase_dom"/>
</dbReference>
<dbReference type="EMBL" id="CAJHUC010000542">
    <property type="protein sequence ID" value="CAD7696771.1"/>
    <property type="molecule type" value="Genomic_DNA"/>
</dbReference>
<dbReference type="PANTHER" id="PTHR10869">
    <property type="entry name" value="PROLYL 4-HYDROXYLASE ALPHA SUBUNIT"/>
    <property type="match status" value="1"/>
</dbReference>
<gene>
    <name evidence="9" type="ORF">OSTQU699_LOCUS2132</name>
</gene>
<reference evidence="9" key="1">
    <citation type="submission" date="2020-12" db="EMBL/GenBank/DDBJ databases">
        <authorList>
            <person name="Iha C."/>
        </authorList>
    </citation>
    <scope>NUCLEOTIDE SEQUENCE</scope>
</reference>
<evidence type="ECO:0000256" key="6">
    <source>
        <dbReference type="ARBA" id="ARBA00023004"/>
    </source>
</evidence>
<proteinExistence type="predicted"/>
<evidence type="ECO:0000256" key="2">
    <source>
        <dbReference type="ARBA" id="ARBA00004648"/>
    </source>
</evidence>
<dbReference type="GO" id="GO:0005789">
    <property type="term" value="C:endoplasmic reticulum membrane"/>
    <property type="evidence" value="ECO:0007669"/>
    <property type="project" value="UniProtKB-SubCell"/>
</dbReference>
<evidence type="ECO:0000313" key="10">
    <source>
        <dbReference type="Proteomes" id="UP000708148"/>
    </source>
</evidence>
<dbReference type="GO" id="GO:0005506">
    <property type="term" value="F:iron ion binding"/>
    <property type="evidence" value="ECO:0007669"/>
    <property type="project" value="InterPro"/>
</dbReference>
<dbReference type="GO" id="GO:0004656">
    <property type="term" value="F:procollagen-proline 4-dioxygenase activity"/>
    <property type="evidence" value="ECO:0007669"/>
    <property type="project" value="UniProtKB-EC"/>
</dbReference>
<dbReference type="PROSITE" id="PS51471">
    <property type="entry name" value="FE2OG_OXY"/>
    <property type="match status" value="1"/>
</dbReference>
<protein>
    <recommendedName>
        <fullName evidence="8">Fe2OG dioxygenase domain-containing protein</fullName>
    </recommendedName>
</protein>
<dbReference type="AlphaFoldDB" id="A0A8S1IPS5"/>
<keyword evidence="5" id="KW-0560">Oxidoreductase</keyword>
<dbReference type="Proteomes" id="UP000708148">
    <property type="component" value="Unassembled WGS sequence"/>
</dbReference>
<evidence type="ECO:0000256" key="3">
    <source>
        <dbReference type="ARBA" id="ARBA00022723"/>
    </source>
</evidence>
<evidence type="ECO:0000256" key="4">
    <source>
        <dbReference type="ARBA" id="ARBA00022964"/>
    </source>
</evidence>
<dbReference type="OrthoDB" id="420380at2759"/>
<name>A0A8S1IPS5_9CHLO</name>
<keyword evidence="10" id="KW-1185">Reference proteome</keyword>
<comment type="catalytic activity">
    <reaction evidence="7">
        <text>L-prolyl-[collagen] + 2-oxoglutarate + O2 = trans-4-hydroxy-L-prolyl-[collagen] + succinate + CO2</text>
        <dbReference type="Rhea" id="RHEA:18945"/>
        <dbReference type="Rhea" id="RHEA-COMP:11676"/>
        <dbReference type="Rhea" id="RHEA-COMP:11680"/>
        <dbReference type="ChEBI" id="CHEBI:15379"/>
        <dbReference type="ChEBI" id="CHEBI:16526"/>
        <dbReference type="ChEBI" id="CHEBI:16810"/>
        <dbReference type="ChEBI" id="CHEBI:30031"/>
        <dbReference type="ChEBI" id="CHEBI:50342"/>
        <dbReference type="ChEBI" id="CHEBI:61965"/>
        <dbReference type="EC" id="1.14.11.2"/>
    </reaction>
</comment>